<dbReference type="EMBL" id="JADQTO010000022">
    <property type="protein sequence ID" value="MBG0566720.1"/>
    <property type="molecule type" value="Genomic_DNA"/>
</dbReference>
<evidence type="ECO:0000256" key="1">
    <source>
        <dbReference type="ARBA" id="ARBA00022801"/>
    </source>
</evidence>
<name>A0A931CB57_9ACTN</name>
<dbReference type="AlphaFoldDB" id="A0A931CB57"/>
<protein>
    <submittedName>
        <fullName evidence="3">Alpha/beta hydrolase</fullName>
    </submittedName>
</protein>
<dbReference type="PANTHER" id="PTHR43798:SF31">
    <property type="entry name" value="AB HYDROLASE SUPERFAMILY PROTEIN YCLE"/>
    <property type="match status" value="1"/>
</dbReference>
<gene>
    <name evidence="3" type="ORF">I4J89_35270</name>
</gene>
<dbReference type="GO" id="GO:0016787">
    <property type="term" value="F:hydrolase activity"/>
    <property type="evidence" value="ECO:0007669"/>
    <property type="project" value="UniProtKB-KW"/>
</dbReference>
<dbReference type="SUPFAM" id="SSF53474">
    <property type="entry name" value="alpha/beta-Hydrolases"/>
    <property type="match status" value="1"/>
</dbReference>
<dbReference type="InterPro" id="IPR000073">
    <property type="entry name" value="AB_hydrolase_1"/>
</dbReference>
<dbReference type="InterPro" id="IPR029058">
    <property type="entry name" value="AB_hydrolase_fold"/>
</dbReference>
<evidence type="ECO:0000313" key="4">
    <source>
        <dbReference type="Proteomes" id="UP000598146"/>
    </source>
</evidence>
<dbReference type="RefSeq" id="WP_196418492.1">
    <property type="nucleotide sequence ID" value="NZ_JADQTO010000022.1"/>
</dbReference>
<organism evidence="3 4">
    <name type="scientific">Actinoplanes aureus</name>
    <dbReference type="NCBI Taxonomy" id="2792083"/>
    <lineage>
        <taxon>Bacteria</taxon>
        <taxon>Bacillati</taxon>
        <taxon>Actinomycetota</taxon>
        <taxon>Actinomycetes</taxon>
        <taxon>Micromonosporales</taxon>
        <taxon>Micromonosporaceae</taxon>
        <taxon>Actinoplanes</taxon>
    </lineage>
</organism>
<dbReference type="InterPro" id="IPR050266">
    <property type="entry name" value="AB_hydrolase_sf"/>
</dbReference>
<dbReference type="Proteomes" id="UP000598146">
    <property type="component" value="Unassembled WGS sequence"/>
</dbReference>
<feature type="domain" description="AB hydrolase-1" evidence="2">
    <location>
        <begin position="30"/>
        <end position="270"/>
    </location>
</feature>
<keyword evidence="4" id="KW-1185">Reference proteome</keyword>
<sequence length="296" mass="31078">MTQVHPELTRWRTGSAELAYTDSGGDGDALLLIHGGGLADWFTPLADGPTLRRHRVIRLVRAGYTGAPPPDGLTVGDHSEHTAALLRRLGATPAHVVAHSSGSTVALQLAIDHPGLVRTLTLCEPPLVDALTAPGDHELLHAEFGPVIGSVMAAIARGDLPAAFDTFMTLVCGPGYRRVMTDTLGAELVEDAVSRCRYFFTDESRAVSAWDVDPAALAHLRPPVLLVQGGASPPPVHRLIAHLAGLIPGSTIATIADANHLLPLTDPTELGRVIDDFCRSSPTRGPAVVPAAPGRP</sequence>
<reference evidence="3" key="1">
    <citation type="submission" date="2020-11" db="EMBL/GenBank/DDBJ databases">
        <title>Isolation and identification of active actinomycetes.</title>
        <authorList>
            <person name="Sun X."/>
        </authorList>
    </citation>
    <scope>NUCLEOTIDE SEQUENCE</scope>
    <source>
        <strain evidence="3">NEAU-A11</strain>
    </source>
</reference>
<evidence type="ECO:0000313" key="3">
    <source>
        <dbReference type="EMBL" id="MBG0566720.1"/>
    </source>
</evidence>
<comment type="caution">
    <text evidence="3">The sequence shown here is derived from an EMBL/GenBank/DDBJ whole genome shotgun (WGS) entry which is preliminary data.</text>
</comment>
<dbReference type="PANTHER" id="PTHR43798">
    <property type="entry name" value="MONOACYLGLYCEROL LIPASE"/>
    <property type="match status" value="1"/>
</dbReference>
<evidence type="ECO:0000259" key="2">
    <source>
        <dbReference type="Pfam" id="PF12697"/>
    </source>
</evidence>
<dbReference type="GO" id="GO:0016020">
    <property type="term" value="C:membrane"/>
    <property type="evidence" value="ECO:0007669"/>
    <property type="project" value="TreeGrafter"/>
</dbReference>
<keyword evidence="1 3" id="KW-0378">Hydrolase</keyword>
<dbReference type="Pfam" id="PF12697">
    <property type="entry name" value="Abhydrolase_6"/>
    <property type="match status" value="1"/>
</dbReference>
<proteinExistence type="predicted"/>
<accession>A0A931CB57</accession>
<dbReference type="Gene3D" id="3.40.50.1820">
    <property type="entry name" value="alpha/beta hydrolase"/>
    <property type="match status" value="1"/>
</dbReference>